<feature type="compositionally biased region" description="Basic and acidic residues" evidence="1">
    <location>
        <begin position="1395"/>
        <end position="1404"/>
    </location>
</feature>
<feature type="compositionally biased region" description="Basic and acidic residues" evidence="1">
    <location>
        <begin position="476"/>
        <end position="490"/>
    </location>
</feature>
<dbReference type="Proteomes" id="UP000277580">
    <property type="component" value="Unassembled WGS sequence"/>
</dbReference>
<feature type="compositionally biased region" description="Acidic residues" evidence="1">
    <location>
        <begin position="38"/>
        <end position="47"/>
    </location>
</feature>
<dbReference type="STRING" id="1392247.A0A3N4KJY5"/>
<feature type="region of interest" description="Disordered" evidence="1">
    <location>
        <begin position="984"/>
        <end position="1093"/>
    </location>
</feature>
<feature type="compositionally biased region" description="Polar residues" evidence="1">
    <location>
        <begin position="1588"/>
        <end position="1605"/>
    </location>
</feature>
<feature type="compositionally biased region" description="Low complexity" evidence="1">
    <location>
        <begin position="793"/>
        <end position="815"/>
    </location>
</feature>
<feature type="compositionally biased region" description="Basic and acidic residues" evidence="1">
    <location>
        <begin position="726"/>
        <end position="742"/>
    </location>
</feature>
<feature type="compositionally biased region" description="Polar residues" evidence="1">
    <location>
        <begin position="1548"/>
        <end position="1560"/>
    </location>
</feature>
<feature type="compositionally biased region" description="Low complexity" evidence="1">
    <location>
        <begin position="1898"/>
        <end position="1920"/>
    </location>
</feature>
<feature type="region of interest" description="Disordered" evidence="1">
    <location>
        <begin position="1276"/>
        <end position="1765"/>
    </location>
</feature>
<name>A0A3N4KJY5_9PEZI</name>
<feature type="compositionally biased region" description="Low complexity" evidence="1">
    <location>
        <begin position="1865"/>
        <end position="1890"/>
    </location>
</feature>
<gene>
    <name evidence="2" type="ORF">P167DRAFT_577079</name>
</gene>
<feature type="compositionally biased region" description="Polar residues" evidence="1">
    <location>
        <begin position="1743"/>
        <end position="1752"/>
    </location>
</feature>
<feature type="compositionally biased region" description="Low complexity" evidence="1">
    <location>
        <begin position="624"/>
        <end position="635"/>
    </location>
</feature>
<feature type="compositionally biased region" description="Polar residues" evidence="1">
    <location>
        <begin position="48"/>
        <end position="59"/>
    </location>
</feature>
<evidence type="ECO:0000256" key="1">
    <source>
        <dbReference type="SAM" id="MobiDB-lite"/>
    </source>
</evidence>
<feature type="compositionally biased region" description="Pro residues" evidence="1">
    <location>
        <begin position="1291"/>
        <end position="1300"/>
    </location>
</feature>
<feature type="region of interest" description="Disordered" evidence="1">
    <location>
        <begin position="1809"/>
        <end position="1943"/>
    </location>
</feature>
<dbReference type="OrthoDB" id="5430513at2759"/>
<feature type="compositionally biased region" description="Polar residues" evidence="1">
    <location>
        <begin position="237"/>
        <end position="252"/>
    </location>
</feature>
<feature type="compositionally biased region" description="Polar residues" evidence="1">
    <location>
        <begin position="782"/>
        <end position="792"/>
    </location>
</feature>
<reference evidence="2 3" key="1">
    <citation type="journal article" date="2018" name="Nat. Ecol. Evol.">
        <title>Pezizomycetes genomes reveal the molecular basis of ectomycorrhizal truffle lifestyle.</title>
        <authorList>
            <person name="Murat C."/>
            <person name="Payen T."/>
            <person name="Noel B."/>
            <person name="Kuo A."/>
            <person name="Morin E."/>
            <person name="Chen J."/>
            <person name="Kohler A."/>
            <person name="Krizsan K."/>
            <person name="Balestrini R."/>
            <person name="Da Silva C."/>
            <person name="Montanini B."/>
            <person name="Hainaut M."/>
            <person name="Levati E."/>
            <person name="Barry K.W."/>
            <person name="Belfiori B."/>
            <person name="Cichocki N."/>
            <person name="Clum A."/>
            <person name="Dockter R.B."/>
            <person name="Fauchery L."/>
            <person name="Guy J."/>
            <person name="Iotti M."/>
            <person name="Le Tacon F."/>
            <person name="Lindquist E.A."/>
            <person name="Lipzen A."/>
            <person name="Malagnac F."/>
            <person name="Mello A."/>
            <person name="Molinier V."/>
            <person name="Miyauchi S."/>
            <person name="Poulain J."/>
            <person name="Riccioni C."/>
            <person name="Rubini A."/>
            <person name="Sitrit Y."/>
            <person name="Splivallo R."/>
            <person name="Traeger S."/>
            <person name="Wang M."/>
            <person name="Zifcakova L."/>
            <person name="Wipf D."/>
            <person name="Zambonelli A."/>
            <person name="Paolocci F."/>
            <person name="Nowrousian M."/>
            <person name="Ottonello S."/>
            <person name="Baldrian P."/>
            <person name="Spatafora J.W."/>
            <person name="Henrissat B."/>
            <person name="Nagy L.G."/>
            <person name="Aury J.M."/>
            <person name="Wincker P."/>
            <person name="Grigoriev I.V."/>
            <person name="Bonfante P."/>
            <person name="Martin F.M."/>
        </authorList>
    </citation>
    <scope>NUCLEOTIDE SEQUENCE [LARGE SCALE GENOMIC DNA]</scope>
    <source>
        <strain evidence="2 3">CCBAS932</strain>
    </source>
</reference>
<feature type="compositionally biased region" description="Low complexity" evidence="1">
    <location>
        <begin position="1719"/>
        <end position="1738"/>
    </location>
</feature>
<protein>
    <submittedName>
        <fullName evidence="2">Uncharacterized protein</fullName>
    </submittedName>
</protein>
<feature type="compositionally biased region" description="Basic residues" evidence="1">
    <location>
        <begin position="463"/>
        <end position="475"/>
    </location>
</feature>
<feature type="compositionally biased region" description="Basic and acidic residues" evidence="1">
    <location>
        <begin position="1348"/>
        <end position="1358"/>
    </location>
</feature>
<accession>A0A3N4KJY5</accession>
<feature type="region of interest" description="Disordered" evidence="1">
    <location>
        <begin position="541"/>
        <end position="900"/>
    </location>
</feature>
<feature type="compositionally biased region" description="Low complexity" evidence="1">
    <location>
        <begin position="1440"/>
        <end position="1451"/>
    </location>
</feature>
<feature type="region of interest" description="Disordered" evidence="1">
    <location>
        <begin position="1107"/>
        <end position="1254"/>
    </location>
</feature>
<evidence type="ECO:0000313" key="3">
    <source>
        <dbReference type="Proteomes" id="UP000277580"/>
    </source>
</evidence>
<feature type="compositionally biased region" description="Polar residues" evidence="1">
    <location>
        <begin position="1160"/>
        <end position="1190"/>
    </location>
</feature>
<feature type="compositionally biased region" description="Pro residues" evidence="1">
    <location>
        <begin position="1852"/>
        <end position="1864"/>
    </location>
</feature>
<feature type="compositionally biased region" description="Low complexity" evidence="1">
    <location>
        <begin position="1564"/>
        <end position="1577"/>
    </location>
</feature>
<feature type="region of interest" description="Disordered" evidence="1">
    <location>
        <begin position="1"/>
        <end position="282"/>
    </location>
</feature>
<feature type="compositionally biased region" description="Polar residues" evidence="1">
    <location>
        <begin position="585"/>
        <end position="597"/>
    </location>
</feature>
<sequence length="2060" mass="219420">MSSRRWNVLPPFSLTPSPHRPWRHPETVLDQPAPPADGDIDWADDDASSTVSRTPSSTAGPPRKKRKTRKHLFTRPKSSASTREPTWEPEEEDPDMLDSITVAGGFLIVGQGAIDPLPSSPPPPLQPKKRGPGRPPATPKTPGSNAKITKGKTKTTKKPTPSTSTRKGRSASNAAAKQVSPELGHPKSPSPPAKSPTTKRPALSFADRGRHGSPAPPCTATPSKLNAPHAQDDPISNPRNEIPSSVIDSDSGTQTPPNAPTPTSTDPAPPEPPPAPAPAWVTWPTALTPPPPNPHVNELAAHLTFNIHAFPTLNHLCYVLGQDLLPPRDERSSPLADIFPDAESPPRQEVKPCYERLRHVVGKEMGLLLPEAGAEQEWVIYVNYHFPVQNQEQLDVCMAHLVHHARPVHDIVLSKKSKPELFQAALEDVRSQDRDFWKGRRGQMAGVRTGVILLQRGVGMSRAKAKPRNKLKKKGKEKERKEPAGKKRVAEEEDVEMDMGREIRDSMEPSPAPTPTASAAVSLAPSIGTRLLRISPVRNASQESRLIEDDESTTRTATQMLSTKVQRIAAPPPTAPKDNEKENKSLQTPEGATNSTRLGKRKIGGHSSAASTSLANNRNESRWASTTKAETSSSKSKGKGKDVDMSNSKETTPVAGPARKRRKTRIKSPPRTPLIPDVSAAPEKAEVPEGPEVPIATDLPEEPEWSMAIDHTYDLEVSAETFVPDDPEHPPEIEPTEGERPPEQTQPPKEPPNEIQPSADIWPQPVPETSQTPPIPAASEVADSTASTETQGTPEAEQPTATATATATANTPAIELPQKEPPAIEALHAAAETTTPEIPVVSVQPEEPTPMEIEKPQEAAQEPPKASEKAAKQHSKTTENGKIPEPETAENKVTTTAEHLSQDVVDDVRVRARAQKLVTNEEVKEFHNLNNNRLIEAEAKEKGARAIKSGLEDGVKEEDEGKLQVKVVNNNEKPTAKEVVGDEAVIEEHGNKKEGGSSVKQLGGDAHAIPAKEPEVPNAVHGSLHDEPEETPAKETPIEQERQGTPQEGGQEVTTALNATVAADQTEGTPTVHVLPPPVAVEEPQDPISTPSAVVVDTSSVVVERAEDVPAKALDDSGNVTTVDPPARASTPPPPPPLETACTPMDTSSPYPNDEVDVIMTNNDDAGESSIQPTLPEQDLSAANTVSEQDPTVPMDIDDESRPPVNDGQALKGKGKEILDSAITPLEGQEPTVAGPAINDAEDEGSNPVPTYSQSVDIQHGASLLLWAAEVPAEELTSDAPALERSSPLPLTLPIPPISAPPASATAVQLAEEPQAPQQTDEVHEAIAVAPTTGVKRRSRAKNSAAKDTAKSSKETAKQKTSKAKPTGPRAAPKRTLIVSLKLPNAEHAQGEGTSHSRAEESHSDGAAVAASTTRTPPPPATPSNNWLPATIGFTPVNPPSSSSPLRASPSTPAPLPRPQPYRRPEPTNTPRPIAAKPGGVSPNPRSTSSAELLAAARKQTQTKSAKSKAAVPRVGSATTTPEYPNAPIPSPIASPGQSIGGRLITNARRSGQPSESTPSPNRPVVQQQQPQLAAAVAPPPPPVDEPTIQQTPVVATTAGSSQHVVVSRPVIVARNVSPLATDKGKEMQVHPVPEDSPAAHPAQATTPLPDALTPPAAVQVPQTPQNSSGRRLGSSKLREMQSNDDPSVTSGSPVVANPLPPAQRTDPQAPPTTTREQTPAASTTASSIAPDASPSTAERVMASTTRQSTPLSLPPARSTMTPEYIDSKKIQPLVPRDNFLYWEPSIGKVGPGADIKQPIGTLLRDAGSASVSPIHGSASGLAGFPTIPVSGRPLFQSPPPLRPLSPIRVSPSPPPQVPSPLQPKPQAQVDQQGKPQGKPQEKPQIQPQVQPQPQPQVQPQAQLQAPPQAQQQAQPDVQSAPPPPPGAPAQVSPANGSPAQDSPAIVTTKEMIFHISHCEGDDQKITLHGRDFLSPTGFNWNTFVSVLTQMISFNQRHEVLVVNLHHLVDDGESLDEGIPFYRKVNEVLIAKVDPLGRPPKDLWEKVKSERKKLRARFDE</sequence>
<keyword evidence="3" id="KW-1185">Reference proteome</keyword>
<feature type="compositionally biased region" description="Pro residues" evidence="1">
    <location>
        <begin position="1452"/>
        <end position="1462"/>
    </location>
</feature>
<dbReference type="EMBL" id="ML119150">
    <property type="protein sequence ID" value="RPB09632.1"/>
    <property type="molecule type" value="Genomic_DNA"/>
</dbReference>
<feature type="compositionally biased region" description="Basic residues" evidence="1">
    <location>
        <begin position="658"/>
        <end position="668"/>
    </location>
</feature>
<feature type="compositionally biased region" description="Polar residues" evidence="1">
    <location>
        <begin position="1043"/>
        <end position="1058"/>
    </location>
</feature>
<feature type="compositionally biased region" description="Acidic residues" evidence="1">
    <location>
        <begin position="87"/>
        <end position="96"/>
    </location>
</feature>
<feature type="region of interest" description="Disordered" evidence="1">
    <location>
        <begin position="458"/>
        <end position="498"/>
    </location>
</feature>
<organism evidence="2 3">
    <name type="scientific">Morchella conica CCBAS932</name>
    <dbReference type="NCBI Taxonomy" id="1392247"/>
    <lineage>
        <taxon>Eukaryota</taxon>
        <taxon>Fungi</taxon>
        <taxon>Dikarya</taxon>
        <taxon>Ascomycota</taxon>
        <taxon>Pezizomycotina</taxon>
        <taxon>Pezizomycetes</taxon>
        <taxon>Pezizales</taxon>
        <taxon>Morchellaceae</taxon>
        <taxon>Morchella</taxon>
    </lineage>
</organism>
<proteinExistence type="predicted"/>
<feature type="compositionally biased region" description="Polar residues" evidence="1">
    <location>
        <begin position="554"/>
        <end position="565"/>
    </location>
</feature>
<feature type="compositionally biased region" description="Pro residues" evidence="1">
    <location>
        <begin position="267"/>
        <end position="277"/>
    </location>
</feature>
<feature type="compositionally biased region" description="Basic and acidic residues" evidence="1">
    <location>
        <begin position="865"/>
        <end position="885"/>
    </location>
</feature>
<feature type="compositionally biased region" description="Basic and acidic residues" evidence="1">
    <location>
        <begin position="1023"/>
        <end position="1042"/>
    </location>
</feature>
<feature type="compositionally biased region" description="Basic residues" evidence="1">
    <location>
        <begin position="62"/>
        <end position="74"/>
    </location>
</feature>
<feature type="compositionally biased region" description="Polar residues" evidence="1">
    <location>
        <begin position="608"/>
        <end position="618"/>
    </location>
</feature>
<dbReference type="InParanoid" id="A0A3N4KJY5"/>
<feature type="compositionally biased region" description="Basic and acidic residues" evidence="1">
    <location>
        <begin position="984"/>
        <end position="995"/>
    </location>
</feature>
<feature type="compositionally biased region" description="Low complexity" evidence="1">
    <location>
        <begin position="1642"/>
        <end position="1676"/>
    </location>
</feature>
<evidence type="ECO:0000313" key="2">
    <source>
        <dbReference type="EMBL" id="RPB09632.1"/>
    </source>
</evidence>
<feature type="compositionally biased region" description="Polar residues" evidence="1">
    <location>
        <begin position="1684"/>
        <end position="1693"/>
    </location>
</feature>
<feature type="compositionally biased region" description="Low complexity" evidence="1">
    <location>
        <begin position="253"/>
        <end position="266"/>
    </location>
</feature>